<evidence type="ECO:0000313" key="13">
    <source>
        <dbReference type="EMBL" id="GAA4663207.1"/>
    </source>
</evidence>
<name>A0ABP8VFP8_9HYPH</name>
<dbReference type="RefSeq" id="WP_345118961.1">
    <property type="nucleotide sequence ID" value="NZ_BAABJA010000005.1"/>
</dbReference>
<accession>A0ABP8VFP8</accession>
<dbReference type="InterPro" id="IPR009008">
    <property type="entry name" value="Val/Leu/Ile-tRNA-synth_edit"/>
</dbReference>
<feature type="domain" description="Aminoacyl-tRNA synthetase class Ia" evidence="11">
    <location>
        <begin position="34"/>
        <end position="680"/>
    </location>
</feature>
<evidence type="ECO:0000256" key="4">
    <source>
        <dbReference type="ARBA" id="ARBA00022741"/>
    </source>
</evidence>
<keyword evidence="14" id="KW-1185">Reference proteome</keyword>
<dbReference type="PRINTS" id="PR00984">
    <property type="entry name" value="TRNASYNTHILE"/>
</dbReference>
<evidence type="ECO:0000259" key="11">
    <source>
        <dbReference type="Pfam" id="PF00133"/>
    </source>
</evidence>
<dbReference type="InterPro" id="IPR014729">
    <property type="entry name" value="Rossmann-like_a/b/a_fold"/>
</dbReference>
<feature type="binding site" evidence="10">
    <location>
        <position position="646"/>
    </location>
    <ligand>
        <name>ATP</name>
        <dbReference type="ChEBI" id="CHEBI:30616"/>
    </ligand>
</feature>
<dbReference type="PANTHER" id="PTHR42765">
    <property type="entry name" value="SOLEUCYL-TRNA SYNTHETASE"/>
    <property type="match status" value="1"/>
</dbReference>
<keyword evidence="2 10" id="KW-0963">Cytoplasm</keyword>
<feature type="domain" description="Methionyl/Valyl/Leucyl/Isoleucyl-tRNA synthetase anticodon-binding" evidence="12">
    <location>
        <begin position="725"/>
        <end position="873"/>
    </location>
</feature>
<protein>
    <recommendedName>
        <fullName evidence="10">Isoleucine--tRNA ligase</fullName>
        <ecNumber evidence="10">6.1.1.5</ecNumber>
    </recommendedName>
    <alternativeName>
        <fullName evidence="10">Isoleucyl-tRNA synthetase</fullName>
        <shortName evidence="10">IleRS</shortName>
    </alternativeName>
</protein>
<dbReference type="SUPFAM" id="SSF50677">
    <property type="entry name" value="ValRS/IleRS/LeuRS editing domain"/>
    <property type="match status" value="1"/>
</dbReference>
<dbReference type="InterPro" id="IPR023585">
    <property type="entry name" value="Ile-tRNA-ligase_type1"/>
</dbReference>
<dbReference type="Gene3D" id="3.40.50.620">
    <property type="entry name" value="HUPs"/>
    <property type="match status" value="2"/>
</dbReference>
<dbReference type="InterPro" id="IPR033708">
    <property type="entry name" value="Anticodon_Ile_BEm"/>
</dbReference>
<dbReference type="InterPro" id="IPR002301">
    <property type="entry name" value="Ile-tRNA-ligase"/>
</dbReference>
<comment type="similarity">
    <text evidence="1 10">Belongs to the class-I aminoacyl-tRNA synthetase family. IleS type 1 subfamily.</text>
</comment>
<dbReference type="Proteomes" id="UP001501699">
    <property type="component" value="Unassembled WGS sequence"/>
</dbReference>
<dbReference type="Pfam" id="PF00133">
    <property type="entry name" value="tRNA-synt_1"/>
    <property type="match status" value="1"/>
</dbReference>
<evidence type="ECO:0000256" key="2">
    <source>
        <dbReference type="ARBA" id="ARBA00022490"/>
    </source>
</evidence>
<evidence type="ECO:0000256" key="1">
    <source>
        <dbReference type="ARBA" id="ARBA00006887"/>
    </source>
</evidence>
<comment type="caution">
    <text evidence="10">Lacks conserved residue(s) required for the propagation of feature annotation.</text>
</comment>
<keyword evidence="4 10" id="KW-0547">Nucleotide-binding</keyword>
<dbReference type="Gene3D" id="1.10.730.20">
    <property type="match status" value="1"/>
</dbReference>
<dbReference type="SUPFAM" id="SSF47323">
    <property type="entry name" value="Anticodon-binding domain of a subclass of class I aminoacyl-tRNA synthetases"/>
    <property type="match status" value="1"/>
</dbReference>
<comment type="domain">
    <text evidence="10">IleRS has two distinct active sites: one for aminoacylation and one for editing. The misactivated valine is translocated from the active site to the editing site, which sterically excludes the correctly activated isoleucine. The single editing site contains two valyl binding pockets, one specific for each substrate (Val-AMP or Val-tRNA(Ile)).</text>
</comment>
<evidence type="ECO:0000256" key="10">
    <source>
        <dbReference type="HAMAP-Rule" id="MF_02002"/>
    </source>
</evidence>
<dbReference type="InterPro" id="IPR009080">
    <property type="entry name" value="tRNAsynth_Ia_anticodon-bd"/>
</dbReference>
<dbReference type="HAMAP" id="MF_02002">
    <property type="entry name" value="Ile_tRNA_synth_type1"/>
    <property type="match status" value="1"/>
</dbReference>
<dbReference type="Gene3D" id="3.90.740.10">
    <property type="entry name" value="Valyl/Leucyl/Isoleucyl-tRNA synthetase, editing domain"/>
    <property type="match status" value="1"/>
</dbReference>
<dbReference type="InterPro" id="IPR001412">
    <property type="entry name" value="aa-tRNA-synth_I_CS"/>
</dbReference>
<dbReference type="PROSITE" id="PS00178">
    <property type="entry name" value="AA_TRNA_LIGASE_I"/>
    <property type="match status" value="1"/>
</dbReference>
<dbReference type="NCBIfam" id="TIGR00392">
    <property type="entry name" value="ileS"/>
    <property type="match status" value="1"/>
</dbReference>
<feature type="binding site" evidence="10">
    <location>
        <position position="602"/>
    </location>
    <ligand>
        <name>L-isoleucyl-5'-AMP</name>
        <dbReference type="ChEBI" id="CHEBI:178002"/>
    </ligand>
</feature>
<comment type="subunit">
    <text evidence="10">Monomer.</text>
</comment>
<evidence type="ECO:0000256" key="5">
    <source>
        <dbReference type="ARBA" id="ARBA00022840"/>
    </source>
</evidence>
<evidence type="ECO:0000256" key="3">
    <source>
        <dbReference type="ARBA" id="ARBA00022598"/>
    </source>
</evidence>
<dbReference type="Pfam" id="PF08264">
    <property type="entry name" value="Anticodon_1"/>
    <property type="match status" value="1"/>
</dbReference>
<gene>
    <name evidence="10 13" type="primary">ileS</name>
    <name evidence="13" type="ORF">GCM10023262_09350</name>
</gene>
<dbReference type="EMBL" id="BAABJA010000005">
    <property type="protein sequence ID" value="GAA4663207.1"/>
    <property type="molecule type" value="Genomic_DNA"/>
</dbReference>
<dbReference type="CDD" id="cd07960">
    <property type="entry name" value="Anticodon_Ia_Ile_BEm"/>
    <property type="match status" value="1"/>
</dbReference>
<comment type="caution">
    <text evidence="13">The sequence shown here is derived from an EMBL/GenBank/DDBJ whole genome shotgun (WGS) entry which is preliminary data.</text>
</comment>
<feature type="short sequence motif" description="'HIGH' region" evidence="10">
    <location>
        <begin position="64"/>
        <end position="74"/>
    </location>
</feature>
<keyword evidence="6 10" id="KW-0648">Protein biosynthesis</keyword>
<dbReference type="InterPro" id="IPR013155">
    <property type="entry name" value="M/V/L/I-tRNA-synth_anticd-bd"/>
</dbReference>
<dbReference type="InterPro" id="IPR002300">
    <property type="entry name" value="aa-tRNA-synth_Ia"/>
</dbReference>
<proteinExistence type="inferred from homology"/>
<sequence>MTVKNETIDYSKTLYLPQTNFPMRAGLPQKELELMARWEDIGLYAQLRQQAKDRPLYILHDGPPYANGHIHIGHALNKVLKDVIVRSFQMRGFNANYVPGWDCHGLPIEWKIEEKYRAGGKNKDDVSLNEFRQECREFAQHWVTVQSEEFKRLGVIGDFKTSYTTMAFHAEARIADELMKFALSDQIYRGSKPVMWSVVERTALAEAEIEYHDHESEVIWVKFPIFETASSDLYGAHVVIWTTTPWTIPGNRAVSYSSQISYSMYEVESAENDFGPQAGERLLFADALAMGCAEKAKLVLKQLRVVSADELKTLILSHPLKGFAGGYYYKIALLDGSHVTESAGTGFVHTAPSHGREDFEIWNAYKPFLEQMGIDSSIPFPVDDAGFYTKDVPGFGPDREGGAARIIDDNGKMGNANKEVINALIKADRLFARGHLKHSYPHSWRSKKPVIFRNTPQWFISMDKDLGDGSTLRSRALEAVSKTRFVPSSGQNRLSSMIADRPDWVLSRQRSWGVPICIFANEDGVVLKDQHVNERILQAFKAEGADAWFAEGARERFLGDRAHEPWLQVYDILDVWFDSGASHSFVLEDRADLKWPADVYFEGSDQHRGWFQSSLLESCGTRACSPYKTVVTHGFTLDENGKKMSKSLGNTVVPQEIIKTSGADIFRLWVMTTDYWEDQRLGKKILQTNVDSYRKLRNAIRWMLGTLAHDEGEEIPYCALPDLERLILHRLFELDQLINQAYDAFDFKKIMRALLDFSIIELSAFYFDIRKDSLYCDAPSSKKRKASLQVVREIFERMVIWLAPMLPFTMEEAWLERYPQRQSVHLEQFRSAREEWQNESLAERWKKIKQVRKVVTGALELERADKRIGSSLEAAPIVFISSPTLLEALENLDMAEICITSALTIKQDTPPTDAFTLSDVEGVGVYPEKAQGKKCARSWRYTQDVGSDPAYPDVSARDAAALRELQMLGRI</sequence>
<dbReference type="InterPro" id="IPR050081">
    <property type="entry name" value="Ile-tRNA_ligase"/>
</dbReference>
<keyword evidence="3 10" id="KW-0436">Ligase</keyword>
<dbReference type="GO" id="GO:0016874">
    <property type="term" value="F:ligase activity"/>
    <property type="evidence" value="ECO:0007669"/>
    <property type="project" value="UniProtKB-KW"/>
</dbReference>
<reference evidence="14" key="1">
    <citation type="journal article" date="2019" name="Int. J. Syst. Evol. Microbiol.">
        <title>The Global Catalogue of Microorganisms (GCM) 10K type strain sequencing project: providing services to taxonomists for standard genome sequencing and annotation.</title>
        <authorList>
            <consortium name="The Broad Institute Genomics Platform"/>
            <consortium name="The Broad Institute Genome Sequencing Center for Infectious Disease"/>
            <person name="Wu L."/>
            <person name="Ma J."/>
        </authorList>
    </citation>
    <scope>NUCLEOTIDE SEQUENCE [LARGE SCALE GENOMIC DNA]</scope>
    <source>
        <strain evidence="14">JCM 17714</strain>
    </source>
</reference>
<evidence type="ECO:0000259" key="12">
    <source>
        <dbReference type="Pfam" id="PF08264"/>
    </source>
</evidence>
<keyword evidence="5 10" id="KW-0067">ATP-binding</keyword>
<dbReference type="PANTHER" id="PTHR42765:SF1">
    <property type="entry name" value="ISOLEUCINE--TRNA LIGASE, MITOCHONDRIAL"/>
    <property type="match status" value="1"/>
</dbReference>
<comment type="catalytic activity">
    <reaction evidence="9 10">
        <text>tRNA(Ile) + L-isoleucine + ATP = L-isoleucyl-tRNA(Ile) + AMP + diphosphate</text>
        <dbReference type="Rhea" id="RHEA:11060"/>
        <dbReference type="Rhea" id="RHEA-COMP:9666"/>
        <dbReference type="Rhea" id="RHEA-COMP:9695"/>
        <dbReference type="ChEBI" id="CHEBI:30616"/>
        <dbReference type="ChEBI" id="CHEBI:33019"/>
        <dbReference type="ChEBI" id="CHEBI:58045"/>
        <dbReference type="ChEBI" id="CHEBI:78442"/>
        <dbReference type="ChEBI" id="CHEBI:78528"/>
        <dbReference type="ChEBI" id="CHEBI:456215"/>
        <dbReference type="EC" id="6.1.1.5"/>
    </reaction>
</comment>
<evidence type="ECO:0000256" key="6">
    <source>
        <dbReference type="ARBA" id="ARBA00022917"/>
    </source>
</evidence>
<organism evidence="13 14">
    <name type="scientific">Bartonella pachyuromydis</name>
    <dbReference type="NCBI Taxonomy" id="931097"/>
    <lineage>
        <taxon>Bacteria</taxon>
        <taxon>Pseudomonadati</taxon>
        <taxon>Pseudomonadota</taxon>
        <taxon>Alphaproteobacteria</taxon>
        <taxon>Hyphomicrobiales</taxon>
        <taxon>Bartonellaceae</taxon>
        <taxon>Bartonella</taxon>
    </lineage>
</organism>
<evidence type="ECO:0000313" key="14">
    <source>
        <dbReference type="Proteomes" id="UP001501699"/>
    </source>
</evidence>
<dbReference type="EC" id="6.1.1.5" evidence="10"/>
<feature type="short sequence motif" description="'KMSKS' region" evidence="10">
    <location>
        <begin position="643"/>
        <end position="647"/>
    </location>
</feature>
<comment type="function">
    <text evidence="8 10">Catalyzes the attachment of isoleucine to tRNA(Ile). As IleRS can inadvertently accommodate and process structurally similar amino acids such as valine, to avoid such errors it has two additional distinct tRNA(Ile)-dependent editing activities. One activity is designated as 'pretransfer' editing and involves the hydrolysis of activated Val-AMP. The other activity is designated 'posttransfer' editing and involves deacylation of mischarged Val-tRNA(Ile).</text>
</comment>
<evidence type="ECO:0000256" key="8">
    <source>
        <dbReference type="ARBA" id="ARBA00025217"/>
    </source>
</evidence>
<dbReference type="SUPFAM" id="SSF52374">
    <property type="entry name" value="Nucleotidylyl transferase"/>
    <property type="match status" value="1"/>
</dbReference>
<evidence type="ECO:0000256" key="7">
    <source>
        <dbReference type="ARBA" id="ARBA00023146"/>
    </source>
</evidence>
<keyword evidence="7 10" id="KW-0030">Aminoacyl-tRNA synthetase</keyword>
<comment type="subcellular location">
    <subcellularLocation>
        <location evidence="10">Cytoplasm</location>
    </subcellularLocation>
</comment>
<evidence type="ECO:0000256" key="9">
    <source>
        <dbReference type="ARBA" id="ARBA00048359"/>
    </source>
</evidence>